<evidence type="ECO:0000313" key="3">
    <source>
        <dbReference type="Proteomes" id="UP000268469"/>
    </source>
</evidence>
<dbReference type="Pfam" id="PF03168">
    <property type="entry name" value="LEA_2"/>
    <property type="match status" value="1"/>
</dbReference>
<proteinExistence type="predicted"/>
<dbReference type="Gene3D" id="2.60.40.1820">
    <property type="match status" value="1"/>
</dbReference>
<dbReference type="EMBL" id="QNBE01000003">
    <property type="protein sequence ID" value="RKX71728.1"/>
    <property type="molecule type" value="Genomic_DNA"/>
</dbReference>
<name>A0A660SLP7_UNCW3</name>
<evidence type="ECO:0000313" key="2">
    <source>
        <dbReference type="EMBL" id="RKX71728.1"/>
    </source>
</evidence>
<organism evidence="2 3">
    <name type="scientific">candidate division WOR-3 bacterium</name>
    <dbReference type="NCBI Taxonomy" id="2052148"/>
    <lineage>
        <taxon>Bacteria</taxon>
        <taxon>Bacteria division WOR-3</taxon>
    </lineage>
</organism>
<feature type="domain" description="Water stress and hypersensitive response" evidence="1">
    <location>
        <begin position="27"/>
        <end position="142"/>
    </location>
</feature>
<gene>
    <name evidence="2" type="ORF">DRP53_00650</name>
</gene>
<dbReference type="Proteomes" id="UP000268469">
    <property type="component" value="Unassembled WGS sequence"/>
</dbReference>
<dbReference type="InterPro" id="IPR004864">
    <property type="entry name" value="LEA_2"/>
</dbReference>
<dbReference type="GO" id="GO:0009269">
    <property type="term" value="P:response to desiccation"/>
    <property type="evidence" value="ECO:0007669"/>
    <property type="project" value="InterPro"/>
</dbReference>
<accession>A0A660SLP7</accession>
<sequence>MNRFLILIFLLNCSFFRERLALHQCRFSLESVHTYDFSFTDLKLDFEIKVENPNRIDAVLDRLTYTLYVNNTSVFSGTTGKGLRIKAKKSARFTTTITLVYKKIGEAIVEAIKLKTADYRLEGKAHISTIIGDLSYPVKIQL</sequence>
<protein>
    <recommendedName>
        <fullName evidence="1">Water stress and hypersensitive response domain-containing protein</fullName>
    </recommendedName>
</protein>
<comment type="caution">
    <text evidence="2">The sequence shown here is derived from an EMBL/GenBank/DDBJ whole genome shotgun (WGS) entry which is preliminary data.</text>
</comment>
<evidence type="ECO:0000259" key="1">
    <source>
        <dbReference type="SMART" id="SM00769"/>
    </source>
</evidence>
<reference evidence="2 3" key="1">
    <citation type="submission" date="2018-06" db="EMBL/GenBank/DDBJ databases">
        <title>Extensive metabolic versatility and redundancy in microbially diverse, dynamic hydrothermal sediments.</title>
        <authorList>
            <person name="Dombrowski N."/>
            <person name="Teske A."/>
            <person name="Baker B.J."/>
        </authorList>
    </citation>
    <scope>NUCLEOTIDE SEQUENCE [LARGE SCALE GENOMIC DNA]</scope>
    <source>
        <strain evidence="2">B36_G15</strain>
    </source>
</reference>
<dbReference type="SUPFAM" id="SSF117070">
    <property type="entry name" value="LEA14-like"/>
    <property type="match status" value="1"/>
</dbReference>
<dbReference type="AlphaFoldDB" id="A0A660SLP7"/>
<dbReference type="InterPro" id="IPR013990">
    <property type="entry name" value="WHy-dom"/>
</dbReference>
<dbReference type="SMART" id="SM00769">
    <property type="entry name" value="WHy"/>
    <property type="match status" value="1"/>
</dbReference>